<keyword evidence="7 12" id="KW-0106">Calcium</keyword>
<evidence type="ECO:0000256" key="15">
    <source>
        <dbReference type="SAM" id="SignalP"/>
    </source>
</evidence>
<evidence type="ECO:0000256" key="12">
    <source>
        <dbReference type="PROSITE-ProRule" id="PRU00043"/>
    </source>
</evidence>
<dbReference type="Pfam" id="PF16492">
    <property type="entry name" value="Cadherin_C_2"/>
    <property type="match status" value="1"/>
</dbReference>
<keyword evidence="6" id="KW-0677">Repeat</keyword>
<keyword evidence="11" id="KW-0325">Glycoprotein</keyword>
<feature type="region of interest" description="Disordered" evidence="13">
    <location>
        <begin position="856"/>
        <end position="892"/>
    </location>
</feature>
<dbReference type="InterPro" id="IPR032455">
    <property type="entry name" value="Cadherin_C"/>
</dbReference>
<feature type="domain" description="Cadherin" evidence="16">
    <location>
        <begin position="230"/>
        <end position="337"/>
    </location>
</feature>
<accession>A0A1S3RTK2</accession>
<evidence type="ECO:0000256" key="6">
    <source>
        <dbReference type="ARBA" id="ARBA00022737"/>
    </source>
</evidence>
<evidence type="ECO:0000256" key="11">
    <source>
        <dbReference type="ARBA" id="ARBA00023180"/>
    </source>
</evidence>
<feature type="compositionally biased region" description="Basic and acidic residues" evidence="13">
    <location>
        <begin position="867"/>
        <end position="884"/>
    </location>
</feature>
<dbReference type="FunFam" id="2.60.40.60:FF:000002">
    <property type="entry name" value="Protocadherin alpha 2"/>
    <property type="match status" value="1"/>
</dbReference>
<keyword evidence="10 14" id="KW-0472">Membrane</keyword>
<evidence type="ECO:0000313" key="17">
    <source>
        <dbReference type="Proteomes" id="UP001652741"/>
    </source>
</evidence>
<dbReference type="Proteomes" id="UP001652741">
    <property type="component" value="Chromosome ssa05"/>
</dbReference>
<comment type="subcellular location">
    <subcellularLocation>
        <location evidence="2">Cell membrane</location>
        <topology evidence="2">Single-pass type I membrane protein</topology>
    </subcellularLocation>
</comment>
<feature type="domain" description="Cadherin" evidence="16">
    <location>
        <begin position="338"/>
        <end position="442"/>
    </location>
</feature>
<dbReference type="SMART" id="SM00112">
    <property type="entry name" value="CA"/>
    <property type="match status" value="6"/>
</dbReference>
<dbReference type="GO" id="GO:0007156">
    <property type="term" value="P:homophilic cell adhesion via plasma membrane adhesion molecules"/>
    <property type="evidence" value="ECO:0007669"/>
    <property type="project" value="InterPro"/>
</dbReference>
<keyword evidence="3" id="KW-1003">Cell membrane</keyword>
<evidence type="ECO:0000256" key="14">
    <source>
        <dbReference type="SAM" id="Phobius"/>
    </source>
</evidence>
<dbReference type="PRINTS" id="PR00205">
    <property type="entry name" value="CADHERIN"/>
</dbReference>
<dbReference type="Pfam" id="PF08266">
    <property type="entry name" value="Cadherin_2"/>
    <property type="match status" value="1"/>
</dbReference>
<evidence type="ECO:0000256" key="1">
    <source>
        <dbReference type="ARBA" id="ARBA00003436"/>
    </source>
</evidence>
<feature type="domain" description="Cadherin" evidence="16">
    <location>
        <begin position="121"/>
        <end position="229"/>
    </location>
</feature>
<dbReference type="Gene3D" id="2.60.40.60">
    <property type="entry name" value="Cadherins"/>
    <property type="match status" value="6"/>
</dbReference>
<dbReference type="RefSeq" id="XP_014055064.1">
    <property type="nucleotide sequence ID" value="XM_014199589.2"/>
</dbReference>
<protein>
    <submittedName>
        <fullName evidence="18">Protocadherin-10 isoform X2</fullName>
    </submittedName>
</protein>
<evidence type="ECO:0000256" key="4">
    <source>
        <dbReference type="ARBA" id="ARBA00022692"/>
    </source>
</evidence>
<dbReference type="PROSITE" id="PS00232">
    <property type="entry name" value="CADHERIN_1"/>
    <property type="match status" value="3"/>
</dbReference>
<feature type="domain" description="Cadherin" evidence="16">
    <location>
        <begin position="14"/>
        <end position="120"/>
    </location>
</feature>
<dbReference type="PANTHER" id="PTHR24028">
    <property type="entry name" value="CADHERIN-87A"/>
    <property type="match status" value="1"/>
</dbReference>
<dbReference type="FunFam" id="2.60.40.60:FF:000001">
    <property type="entry name" value="Protocadherin alpha 2"/>
    <property type="match status" value="1"/>
</dbReference>
<dbReference type="PROSITE" id="PS50268">
    <property type="entry name" value="CADHERIN_2"/>
    <property type="match status" value="6"/>
</dbReference>
<dbReference type="FunFam" id="2.60.40.60:FF:000093">
    <property type="entry name" value="Protocadherin 10"/>
    <property type="match status" value="1"/>
</dbReference>
<keyword evidence="4 14" id="KW-0812">Transmembrane</keyword>
<feature type="chain" id="PRO_5010182766" evidence="15">
    <location>
        <begin position="17"/>
        <end position="959"/>
    </location>
</feature>
<dbReference type="AlphaFoldDB" id="A0A1S3RTK2"/>
<evidence type="ECO:0000256" key="9">
    <source>
        <dbReference type="ARBA" id="ARBA00022989"/>
    </source>
</evidence>
<feature type="domain" description="Cadherin" evidence="16">
    <location>
        <begin position="566"/>
        <end position="656"/>
    </location>
</feature>
<evidence type="ECO:0000256" key="7">
    <source>
        <dbReference type="ARBA" id="ARBA00022837"/>
    </source>
</evidence>
<dbReference type="CDD" id="cd11304">
    <property type="entry name" value="Cadherin_repeat"/>
    <property type="match status" value="6"/>
</dbReference>
<evidence type="ECO:0000256" key="13">
    <source>
        <dbReference type="SAM" id="MobiDB-lite"/>
    </source>
</evidence>
<dbReference type="GO" id="GO:0005509">
    <property type="term" value="F:calcium ion binding"/>
    <property type="evidence" value="ECO:0007669"/>
    <property type="project" value="UniProtKB-UniRule"/>
</dbReference>
<dbReference type="InterPro" id="IPR050174">
    <property type="entry name" value="Protocadherin/Cadherin-CA"/>
</dbReference>
<evidence type="ECO:0000256" key="2">
    <source>
        <dbReference type="ARBA" id="ARBA00004251"/>
    </source>
</evidence>
<dbReference type="GO" id="GO:0009653">
    <property type="term" value="P:anatomical structure morphogenesis"/>
    <property type="evidence" value="ECO:0007669"/>
    <property type="project" value="UniProtKB-ARBA"/>
</dbReference>
<evidence type="ECO:0000256" key="10">
    <source>
        <dbReference type="ARBA" id="ARBA00023136"/>
    </source>
</evidence>
<comment type="function">
    <text evidence="1">Potential calcium-dependent cell-adhesion protein. May be involved in the establishment and maintenance of specific neuronal connections in the brain.</text>
</comment>
<organism evidence="17 18">
    <name type="scientific">Salmo salar</name>
    <name type="common">Atlantic salmon</name>
    <dbReference type="NCBI Taxonomy" id="8030"/>
    <lineage>
        <taxon>Eukaryota</taxon>
        <taxon>Metazoa</taxon>
        <taxon>Chordata</taxon>
        <taxon>Craniata</taxon>
        <taxon>Vertebrata</taxon>
        <taxon>Euteleostomi</taxon>
        <taxon>Actinopterygii</taxon>
        <taxon>Neopterygii</taxon>
        <taxon>Teleostei</taxon>
        <taxon>Protacanthopterygii</taxon>
        <taxon>Salmoniformes</taxon>
        <taxon>Salmonidae</taxon>
        <taxon>Salmoninae</taxon>
        <taxon>Salmo</taxon>
    </lineage>
</organism>
<evidence type="ECO:0000256" key="3">
    <source>
        <dbReference type="ARBA" id="ARBA00022475"/>
    </source>
</evidence>
<dbReference type="InterPro" id="IPR015919">
    <property type="entry name" value="Cadherin-like_sf"/>
</dbReference>
<dbReference type="FunFam" id="2.60.40.60:FF:000003">
    <property type="entry name" value="Protocadherin alpha 2"/>
    <property type="match status" value="1"/>
</dbReference>
<dbReference type="Bgee" id="ENSSSAG00000060180">
    <property type="expression patterns" value="Expressed in camera-type eye and 16 other cell types or tissues"/>
</dbReference>
<dbReference type="GO" id="GO:0005886">
    <property type="term" value="C:plasma membrane"/>
    <property type="evidence" value="ECO:0007669"/>
    <property type="project" value="UniProtKB-SubCell"/>
</dbReference>
<dbReference type="Pfam" id="PF00028">
    <property type="entry name" value="Cadherin"/>
    <property type="match status" value="5"/>
</dbReference>
<dbReference type="InterPro" id="IPR020894">
    <property type="entry name" value="Cadherin_CS"/>
</dbReference>
<dbReference type="SUPFAM" id="SSF49313">
    <property type="entry name" value="Cadherin-like"/>
    <property type="match status" value="6"/>
</dbReference>
<keyword evidence="17" id="KW-1185">Reference proteome</keyword>
<dbReference type="InterPro" id="IPR002126">
    <property type="entry name" value="Cadherin-like_dom"/>
</dbReference>
<evidence type="ECO:0000313" key="18">
    <source>
        <dbReference type="RefSeq" id="XP_014055064.1"/>
    </source>
</evidence>
<evidence type="ECO:0000256" key="8">
    <source>
        <dbReference type="ARBA" id="ARBA00022889"/>
    </source>
</evidence>
<feature type="domain" description="Cadherin" evidence="16">
    <location>
        <begin position="443"/>
        <end position="552"/>
    </location>
</feature>
<gene>
    <name evidence="18" type="primary">LOC106604685</name>
</gene>
<reference evidence="18" key="1">
    <citation type="submission" date="2025-08" db="UniProtKB">
        <authorList>
            <consortium name="RefSeq"/>
        </authorList>
    </citation>
    <scope>IDENTIFICATION</scope>
</reference>
<sequence length="959" mass="105422">MIVLFLLLCITDGVVSQIRYSVPEEAGHGTFVGNIAEDLGLDMTKIASRRFQVVPSSRTPYLEVNMENGILFINEKIDREQICKQSASCLLHLEVFLENPLELFRVEIEVVDINDNPPSFPETDITVEISESAVPGTRFPLESAFDPDVGSNALRTYDITTNNYFYLDVQTQTDGNKFAELVLEKSLDREQQASHRYVLTAVDGGQPPRTGTALLVVKVLDSNDNVPVFDQPVYSVSLQENTPTGTLVIQLNATDLDEGQNGEIVYSFSNHISSRVKDLFAIDARTGRIEVRSEVDFEESSLYQIFVQAKDLGPNAVAAHCKVLVKIMDVNDNAPDITFSTVTESVSERAAPGTVIALLSVTDKDAEENGKIHVEILGDVPFKLKPSFRNYFTIVTDGPLNRENADSYSVTVVARDTGTPSLATSKSIKVQVSDENDNAPTFTQPIYDVYVTENNVPGAYIHAVTALDPDVGQNALISYSIMECDIQGMSVKTYVSINEETGYLYALRSFDYEQLKDFTFMVQAKDAGSPELFSNATVKVIIVDQNDNPPSVIAPLGKNGTAREPLPRSAEPGYLVTRIIAMDADDGENARLSYSIQRGNENGMFRMDWRTGELRTARRVSTKRDPNQMYDLLIEVRDHGQPPLSSTASVFVVLVDSVVEDHRERGTAKSKETSLDLTLILIIALGSVSFIFLLAMIVLAVRCQKDKKLNIYTCLTSDCCLGCATCCSRHARARKKKLSKSDIMLVQSANVTGAGTAQVPVEESGSFGSHHQNQNYCYQVCLTPESAKTDLMFLKPCSPSRSTDTEHNPCGAIVTGYTDQQPDIISNGSILSSETKHQRAELSYLVDRPRRVNSSAFQEADLVSSKDSGHGDSEQGDSDHDATNRGHSTGTDLFSNCTEECKALGHSDRCWMPSFVPSDGRQAADYRSNLHVPGMDSVPDTERGKGFASSFRVDIPETV</sequence>
<feature type="transmembrane region" description="Helical" evidence="14">
    <location>
        <begin position="677"/>
        <end position="701"/>
    </location>
</feature>
<dbReference type="InterPro" id="IPR013164">
    <property type="entry name" value="Cadherin_N"/>
</dbReference>
<keyword evidence="9 14" id="KW-1133">Transmembrane helix</keyword>
<keyword evidence="8" id="KW-0130">Cell adhesion</keyword>
<feature type="signal peptide" evidence="15">
    <location>
        <begin position="1"/>
        <end position="16"/>
    </location>
</feature>
<name>A0A1S3RTK2_SALSA</name>
<evidence type="ECO:0000259" key="16">
    <source>
        <dbReference type="PROSITE" id="PS50268"/>
    </source>
</evidence>
<dbReference type="FunFam" id="2.60.40.60:FF:000006">
    <property type="entry name" value="Protocadherin alpha 2"/>
    <property type="match status" value="1"/>
</dbReference>
<keyword evidence="5 15" id="KW-0732">Signal</keyword>
<dbReference type="PANTHER" id="PTHR24028:SF348">
    <property type="entry name" value="PROTOCADHERIN 10"/>
    <property type="match status" value="1"/>
</dbReference>
<proteinExistence type="predicted"/>
<evidence type="ECO:0000256" key="5">
    <source>
        <dbReference type="ARBA" id="ARBA00022729"/>
    </source>
</evidence>
<dbReference type="GeneID" id="106604685"/>
<dbReference type="FunFam" id="2.60.40.60:FF:000018">
    <property type="entry name" value="Protocadherin gamma c3"/>
    <property type="match status" value="1"/>
</dbReference>